<evidence type="ECO:0000313" key="3">
    <source>
        <dbReference type="Proteomes" id="UP000007364"/>
    </source>
</evidence>
<dbReference type="CDD" id="cd00038">
    <property type="entry name" value="CAP_ED"/>
    <property type="match status" value="1"/>
</dbReference>
<feature type="domain" description="Cyclic nucleotide-binding" evidence="1">
    <location>
        <begin position="35"/>
        <end position="134"/>
    </location>
</feature>
<dbReference type="SUPFAM" id="SSF51206">
    <property type="entry name" value="cAMP-binding domain-like"/>
    <property type="match status" value="1"/>
</dbReference>
<dbReference type="Gene3D" id="2.60.120.10">
    <property type="entry name" value="Jelly Rolls"/>
    <property type="match status" value="1"/>
</dbReference>
<comment type="caution">
    <text evidence="2">The sequence shown here is derived from an EMBL/GenBank/DDBJ whole genome shotgun (WGS) entry which is preliminary data.</text>
</comment>
<organism evidence="2 3">
    <name type="scientific">Galbibacter marinus</name>
    <dbReference type="NCBI Taxonomy" id="555500"/>
    <lineage>
        <taxon>Bacteria</taxon>
        <taxon>Pseudomonadati</taxon>
        <taxon>Bacteroidota</taxon>
        <taxon>Flavobacteriia</taxon>
        <taxon>Flavobacteriales</taxon>
        <taxon>Flavobacteriaceae</taxon>
        <taxon>Galbibacter</taxon>
    </lineage>
</organism>
<dbReference type="InterPro" id="IPR018490">
    <property type="entry name" value="cNMP-bd_dom_sf"/>
</dbReference>
<dbReference type="InterPro" id="IPR000595">
    <property type="entry name" value="cNMP-bd_dom"/>
</dbReference>
<dbReference type="Proteomes" id="UP000007364">
    <property type="component" value="Unassembled WGS sequence"/>
</dbReference>
<dbReference type="PATRIC" id="fig|555500.3.peg.2701"/>
<dbReference type="PROSITE" id="PS50042">
    <property type="entry name" value="CNMP_BINDING_3"/>
    <property type="match status" value="1"/>
</dbReference>
<dbReference type="STRING" id="555500.I215_13098"/>
<keyword evidence="3" id="KW-1185">Reference proteome</keyword>
<dbReference type="Pfam" id="PF00027">
    <property type="entry name" value="cNMP_binding"/>
    <property type="match status" value="1"/>
</dbReference>
<accession>K2QHX8</accession>
<evidence type="ECO:0000313" key="2">
    <source>
        <dbReference type="EMBL" id="EKF54287.1"/>
    </source>
</evidence>
<reference evidence="2 3" key="1">
    <citation type="journal article" date="2012" name="J. Bacteriol.">
        <title>Genome Sequence of Galbibacter marinum Type Strain ck-I2-15.</title>
        <authorList>
            <person name="Lai Q."/>
            <person name="Li C."/>
            <person name="Shao Z."/>
        </authorList>
    </citation>
    <scope>NUCLEOTIDE SEQUENCE [LARGE SCALE GENOMIC DNA]</scope>
    <source>
        <strain evidence="3">ck-I2-15</strain>
    </source>
</reference>
<protein>
    <submittedName>
        <fullName evidence="2">Transcriptional regulator, crp/fnr family protein</fullName>
    </submittedName>
</protein>
<dbReference type="EMBL" id="AMSG01000025">
    <property type="protein sequence ID" value="EKF54287.1"/>
    <property type="molecule type" value="Genomic_DNA"/>
</dbReference>
<dbReference type="InterPro" id="IPR014710">
    <property type="entry name" value="RmlC-like_jellyroll"/>
</dbReference>
<dbReference type="eggNOG" id="COG0664">
    <property type="taxonomic scope" value="Bacteria"/>
</dbReference>
<dbReference type="AlphaFoldDB" id="K2QHX8"/>
<evidence type="ECO:0000259" key="1">
    <source>
        <dbReference type="PROSITE" id="PS50042"/>
    </source>
</evidence>
<gene>
    <name evidence="2" type="ORF">I215_13098</name>
</gene>
<proteinExistence type="predicted"/>
<sequence>MEAYLNSSKEAVMSQNKPIHDKWSILKPLFTPLEVPAKTVLLAEGSLSKKMFFVEKGCLRTWVNSNGKDITTQFFFEGDGVSSIESFMTNKPSLYTIESMEPCMLQVITQKDFQDTLNNSQQLRDQMLEHLYTRLLKSQQIFFSYLKNTPQQRYEELLAKHPEVVQRIPQHYIASYLGITSVSLSRIRNRR</sequence>
<name>K2QHX8_9FLAO</name>